<evidence type="ECO:0000313" key="2">
    <source>
        <dbReference type="Proteomes" id="UP001148018"/>
    </source>
</evidence>
<feature type="non-terminal residue" evidence="1">
    <location>
        <position position="1"/>
    </location>
</feature>
<dbReference type="EMBL" id="JANIIK010000116">
    <property type="protein sequence ID" value="KAJ3588027.1"/>
    <property type="molecule type" value="Genomic_DNA"/>
</dbReference>
<evidence type="ECO:0000313" key="1">
    <source>
        <dbReference type="EMBL" id="KAJ3588027.1"/>
    </source>
</evidence>
<name>A0A9Q0I5W2_9TELE</name>
<comment type="caution">
    <text evidence="1">The sequence shown here is derived from an EMBL/GenBank/DDBJ whole genome shotgun (WGS) entry which is preliminary data.</text>
</comment>
<sequence length="67" mass="7269">VGRQQQRNTRPDGGAVPIQDPVLCLQQLVDAVGPELSDARALCTLSGWPRGFFNSGARSSALRKKDY</sequence>
<keyword evidence="2" id="KW-1185">Reference proteome</keyword>
<proteinExistence type="predicted"/>
<dbReference type="AlphaFoldDB" id="A0A9Q0I5W2"/>
<gene>
    <name evidence="1" type="ORF">NHX12_011621</name>
</gene>
<accession>A0A9Q0I5W2</accession>
<dbReference type="Proteomes" id="UP001148018">
    <property type="component" value="Unassembled WGS sequence"/>
</dbReference>
<protein>
    <submittedName>
        <fullName evidence="1">Uncharacterized protein</fullName>
    </submittedName>
</protein>
<organism evidence="1 2">
    <name type="scientific">Muraenolepis orangiensis</name>
    <name type="common">Patagonian moray cod</name>
    <dbReference type="NCBI Taxonomy" id="630683"/>
    <lineage>
        <taxon>Eukaryota</taxon>
        <taxon>Metazoa</taxon>
        <taxon>Chordata</taxon>
        <taxon>Craniata</taxon>
        <taxon>Vertebrata</taxon>
        <taxon>Euteleostomi</taxon>
        <taxon>Actinopterygii</taxon>
        <taxon>Neopterygii</taxon>
        <taxon>Teleostei</taxon>
        <taxon>Neoteleostei</taxon>
        <taxon>Acanthomorphata</taxon>
        <taxon>Zeiogadaria</taxon>
        <taxon>Gadariae</taxon>
        <taxon>Gadiformes</taxon>
        <taxon>Muraenolepidoidei</taxon>
        <taxon>Muraenolepididae</taxon>
        <taxon>Muraenolepis</taxon>
    </lineage>
</organism>
<reference evidence="1" key="1">
    <citation type="submission" date="2022-07" db="EMBL/GenBank/DDBJ databases">
        <title>Chromosome-level genome of Muraenolepis orangiensis.</title>
        <authorList>
            <person name="Kim J."/>
        </authorList>
    </citation>
    <scope>NUCLEOTIDE SEQUENCE</scope>
    <source>
        <strain evidence="1">KU_S4_2022</strain>
        <tissue evidence="1">Muscle</tissue>
    </source>
</reference>